<keyword evidence="3" id="KW-1185">Reference proteome</keyword>
<dbReference type="RefSeq" id="WP_143074491.1">
    <property type="nucleotide sequence ID" value="NZ_FOQE01000019.1"/>
</dbReference>
<dbReference type="Pfam" id="PF01476">
    <property type="entry name" value="LysM"/>
    <property type="match status" value="3"/>
</dbReference>
<dbReference type="EMBL" id="FOQE01000019">
    <property type="protein sequence ID" value="SFH75041.1"/>
    <property type="molecule type" value="Genomic_DNA"/>
</dbReference>
<protein>
    <submittedName>
        <fullName evidence="2">LysM repeat-containing protein</fullName>
    </submittedName>
</protein>
<dbReference type="Gene3D" id="3.10.350.10">
    <property type="entry name" value="LysM domain"/>
    <property type="match status" value="3"/>
</dbReference>
<dbReference type="OrthoDB" id="2155627at2"/>
<dbReference type="SMART" id="SM00257">
    <property type="entry name" value="LysM"/>
    <property type="match status" value="3"/>
</dbReference>
<dbReference type="SUPFAM" id="SSF54106">
    <property type="entry name" value="LysM domain"/>
    <property type="match status" value="3"/>
</dbReference>
<dbReference type="GO" id="GO:0008932">
    <property type="term" value="F:lytic endotransglycosylase activity"/>
    <property type="evidence" value="ECO:0007669"/>
    <property type="project" value="TreeGrafter"/>
</dbReference>
<dbReference type="Proteomes" id="UP000198668">
    <property type="component" value="Unassembled WGS sequence"/>
</dbReference>
<dbReference type="InterPro" id="IPR036779">
    <property type="entry name" value="LysM_dom_sf"/>
</dbReference>
<reference evidence="2 3" key="1">
    <citation type="submission" date="2016-10" db="EMBL/GenBank/DDBJ databases">
        <authorList>
            <person name="de Groot N.N."/>
        </authorList>
    </citation>
    <scope>NUCLEOTIDE SEQUENCE [LARGE SCALE GENOMIC DNA]</scope>
    <source>
        <strain evidence="2 3">DSM 27630</strain>
    </source>
</reference>
<feature type="domain" description="LysM" evidence="1">
    <location>
        <begin position="85"/>
        <end position="128"/>
    </location>
</feature>
<evidence type="ECO:0000313" key="3">
    <source>
        <dbReference type="Proteomes" id="UP000198668"/>
    </source>
</evidence>
<dbReference type="InterPro" id="IPR018392">
    <property type="entry name" value="LysM"/>
</dbReference>
<sequence>SSNGSTSGNTNGTTNTNTSIYKVKSGDNLTKIAKAYGVTVANLKAWNKLSSDTIYVGQSLTVKGGSTGKETGSSSSKDTVSNLNVVYTVKSGDTLSQIAKNYGTTVANLKVWNKLSSDTIYVNQKLSVNVGKESSSTTAAKQTKTYTVKSGDTLSGIAKVYGTTVSQLKIWNTLITDLIFVGQSLTVK</sequence>
<dbReference type="CDD" id="cd00118">
    <property type="entry name" value="LysM"/>
    <property type="match status" value="3"/>
</dbReference>
<evidence type="ECO:0000259" key="1">
    <source>
        <dbReference type="PROSITE" id="PS51782"/>
    </source>
</evidence>
<dbReference type="PANTHER" id="PTHR33734">
    <property type="entry name" value="LYSM DOMAIN-CONTAINING GPI-ANCHORED PROTEIN 2"/>
    <property type="match status" value="1"/>
</dbReference>
<dbReference type="AlphaFoldDB" id="A0A1I3CLE9"/>
<feature type="domain" description="LysM" evidence="1">
    <location>
        <begin position="19"/>
        <end position="62"/>
    </location>
</feature>
<dbReference type="PROSITE" id="PS51782">
    <property type="entry name" value="LYSM"/>
    <property type="match status" value="3"/>
</dbReference>
<gene>
    <name evidence="2" type="ORF">SAMN04489868_11938</name>
</gene>
<name>A0A1I3CLE9_9LACT</name>
<feature type="domain" description="LysM" evidence="1">
    <location>
        <begin position="144"/>
        <end position="187"/>
    </location>
</feature>
<accession>A0A1I3CLE9</accession>
<proteinExistence type="predicted"/>
<dbReference type="PANTHER" id="PTHR33734:SF22">
    <property type="entry name" value="MEMBRANE-BOUND LYTIC MUREIN TRANSGLYCOSYLASE D"/>
    <property type="match status" value="1"/>
</dbReference>
<feature type="non-terminal residue" evidence="2">
    <location>
        <position position="1"/>
    </location>
</feature>
<evidence type="ECO:0000313" key="2">
    <source>
        <dbReference type="EMBL" id="SFH75041.1"/>
    </source>
</evidence>
<organism evidence="2 3">
    <name type="scientific">Pisciglobus halotolerans</name>
    <dbReference type="NCBI Taxonomy" id="745365"/>
    <lineage>
        <taxon>Bacteria</taxon>
        <taxon>Bacillati</taxon>
        <taxon>Bacillota</taxon>
        <taxon>Bacilli</taxon>
        <taxon>Lactobacillales</taxon>
        <taxon>Carnobacteriaceae</taxon>
    </lineage>
</organism>